<feature type="compositionally biased region" description="Acidic residues" evidence="1">
    <location>
        <begin position="511"/>
        <end position="549"/>
    </location>
</feature>
<organism evidence="2 3">
    <name type="scientific">Rhodohalobacter sulfatireducens</name>
    <dbReference type="NCBI Taxonomy" id="2911366"/>
    <lineage>
        <taxon>Bacteria</taxon>
        <taxon>Pseudomonadati</taxon>
        <taxon>Balneolota</taxon>
        <taxon>Balneolia</taxon>
        <taxon>Balneolales</taxon>
        <taxon>Balneolaceae</taxon>
        <taxon>Rhodohalobacter</taxon>
    </lineage>
</organism>
<feature type="compositionally biased region" description="Acidic residues" evidence="1">
    <location>
        <begin position="264"/>
        <end position="308"/>
    </location>
</feature>
<keyword evidence="3" id="KW-1185">Reference proteome</keyword>
<comment type="caution">
    <text evidence="2">The sequence shown here is derived from an EMBL/GenBank/DDBJ whole genome shotgun (WGS) entry which is preliminary data.</text>
</comment>
<accession>A0ABS9KEP3</accession>
<dbReference type="Proteomes" id="UP001165366">
    <property type="component" value="Unassembled WGS sequence"/>
</dbReference>
<evidence type="ECO:0000313" key="3">
    <source>
        <dbReference type="Proteomes" id="UP001165366"/>
    </source>
</evidence>
<feature type="region of interest" description="Disordered" evidence="1">
    <location>
        <begin position="242"/>
        <end position="549"/>
    </location>
</feature>
<evidence type="ECO:0000256" key="1">
    <source>
        <dbReference type="SAM" id="MobiDB-lite"/>
    </source>
</evidence>
<reference evidence="2" key="1">
    <citation type="submission" date="2022-01" db="EMBL/GenBank/DDBJ databases">
        <authorList>
            <person name="Wang Y."/>
        </authorList>
    </citation>
    <scope>NUCLEOTIDE SEQUENCE</scope>
    <source>
        <strain evidence="2">WB101</strain>
    </source>
</reference>
<feature type="compositionally biased region" description="Acidic residues" evidence="1">
    <location>
        <begin position="317"/>
        <end position="345"/>
    </location>
</feature>
<feature type="compositionally biased region" description="Acidic residues" evidence="1">
    <location>
        <begin position="451"/>
        <end position="464"/>
    </location>
</feature>
<feature type="compositionally biased region" description="Acidic residues" evidence="1">
    <location>
        <begin position="378"/>
        <end position="388"/>
    </location>
</feature>
<sequence length="647" mass="75776">MEQISEQITQELLQELPDQAQFFTPEELLTYGIPYIVAETLRKNVLSAINSELQMPESEWVKPLEKEVRQAWQDFVEISMKHLRIPASKLSHLLEEAVEECLELALRPRQSLPDIIFRTHDIIEYQTAKDRVQSLEVNKQLGLALVRYMEKKQKDEISIDQARELITKVDQRLVENYHPLNWAQVLKPVFDLAGTSVDTELFRIFFEDKEKPGYARKFEQLEGNLNDTELIEVLSSADVLDIEDEDQPELFVQREEKAEKEKEVENEESFDEEEINTADESETEENSEPDQEEFLPESSEDLEESEPEPVERMQSAESEEVVDEEEFDEELDEPDDPTDLDGEDEKSDRDENIVDLFSEIREDDLFEETQNKQMISVPDDEDDVDEDPEKITLLSKFTLDENVEDSPKDLTESAEEENDPGKDEPSSIYDEMNLVKEDLTEIQEQGKSFNDFEEFSEDDENEEELSFKIETQDKEKNESDEVESFETDSAEELTDEDEKDQPMWRSFLERDDLETDSGYEYEDESEKEPDGEFEQDFGDDFAEEEDEGYIEEPIYDLTAEQQDPDEKIENISGWLDDEKDRFVDEIFKGSEMAYEQALLDIMDYDNWKSASMYLEKEVFSRNNIDVYDEAAVDFTDRLHSFFLENNS</sequence>
<feature type="compositionally biased region" description="Basic and acidic residues" evidence="1">
    <location>
        <begin position="252"/>
        <end position="263"/>
    </location>
</feature>
<dbReference type="RefSeq" id="WP_237854659.1">
    <property type="nucleotide sequence ID" value="NZ_JAKLWS010000014.1"/>
</dbReference>
<dbReference type="EMBL" id="JAKLWS010000014">
    <property type="protein sequence ID" value="MCG2589296.1"/>
    <property type="molecule type" value="Genomic_DNA"/>
</dbReference>
<protein>
    <submittedName>
        <fullName evidence="2">Uncharacterized protein</fullName>
    </submittedName>
</protein>
<feature type="compositionally biased region" description="Acidic residues" evidence="1">
    <location>
        <begin position="480"/>
        <end position="499"/>
    </location>
</feature>
<feature type="compositionally biased region" description="Basic and acidic residues" evidence="1">
    <location>
        <begin position="465"/>
        <end position="479"/>
    </location>
</feature>
<name>A0ABS9KEP3_9BACT</name>
<reference evidence="2" key="2">
    <citation type="submission" date="2024-05" db="EMBL/GenBank/DDBJ databases">
        <title>Rhodohalobacter halophilus gen. nov., sp. nov., a moderately halophilic member of the family Balneolaceae.</title>
        <authorList>
            <person name="Xia J."/>
        </authorList>
    </citation>
    <scope>NUCLEOTIDE SEQUENCE</scope>
    <source>
        <strain evidence="2">WB101</strain>
    </source>
</reference>
<evidence type="ECO:0000313" key="2">
    <source>
        <dbReference type="EMBL" id="MCG2589296.1"/>
    </source>
</evidence>
<gene>
    <name evidence="2" type="ORF">L6773_12020</name>
</gene>
<proteinExistence type="predicted"/>